<proteinExistence type="predicted"/>
<comment type="caution">
    <text evidence="2">The sequence shown here is derived from an EMBL/GenBank/DDBJ whole genome shotgun (WGS) entry which is preliminary data.</text>
</comment>
<accession>A0ABD3AJ34</accession>
<evidence type="ECO:0008006" key="4">
    <source>
        <dbReference type="Google" id="ProtNLM"/>
    </source>
</evidence>
<feature type="chain" id="PRO_5044842615" description="Glycine-rich protein" evidence="1">
    <location>
        <begin position="33"/>
        <end position="103"/>
    </location>
</feature>
<evidence type="ECO:0000313" key="2">
    <source>
        <dbReference type="EMBL" id="KAL3531146.1"/>
    </source>
</evidence>
<evidence type="ECO:0000313" key="3">
    <source>
        <dbReference type="Proteomes" id="UP001630127"/>
    </source>
</evidence>
<sequence length="103" mass="10263">MSIYYYGEIKMARKWFIVLFVVGLVVVQTSTAARDIPNDDSDDKGGLTDQKNLVSYGGVGGISGIGSNGLPFGGYGGAIGGGADLGGTTGGFGGVGSGTLPLP</sequence>
<protein>
    <recommendedName>
        <fullName evidence="4">Glycine-rich protein</fullName>
    </recommendedName>
</protein>
<keyword evidence="1" id="KW-0732">Signal</keyword>
<dbReference type="PANTHER" id="PTHR34463">
    <property type="entry name" value="GLYCINE-RICH PROTEIN"/>
    <property type="match status" value="1"/>
</dbReference>
<organism evidence="2 3">
    <name type="scientific">Cinchona calisaya</name>
    <dbReference type="NCBI Taxonomy" id="153742"/>
    <lineage>
        <taxon>Eukaryota</taxon>
        <taxon>Viridiplantae</taxon>
        <taxon>Streptophyta</taxon>
        <taxon>Embryophyta</taxon>
        <taxon>Tracheophyta</taxon>
        <taxon>Spermatophyta</taxon>
        <taxon>Magnoliopsida</taxon>
        <taxon>eudicotyledons</taxon>
        <taxon>Gunneridae</taxon>
        <taxon>Pentapetalae</taxon>
        <taxon>asterids</taxon>
        <taxon>lamiids</taxon>
        <taxon>Gentianales</taxon>
        <taxon>Rubiaceae</taxon>
        <taxon>Cinchonoideae</taxon>
        <taxon>Cinchoneae</taxon>
        <taxon>Cinchona</taxon>
    </lineage>
</organism>
<keyword evidence="3" id="KW-1185">Reference proteome</keyword>
<dbReference type="AlphaFoldDB" id="A0ABD3AJ34"/>
<reference evidence="2 3" key="1">
    <citation type="submission" date="2024-11" db="EMBL/GenBank/DDBJ databases">
        <title>A near-complete genome assembly of Cinchona calisaya.</title>
        <authorList>
            <person name="Lian D.C."/>
            <person name="Zhao X.W."/>
            <person name="Wei L."/>
        </authorList>
    </citation>
    <scope>NUCLEOTIDE SEQUENCE [LARGE SCALE GENOMIC DNA]</scope>
    <source>
        <tissue evidence="2">Nenye</tissue>
    </source>
</reference>
<dbReference type="PANTHER" id="PTHR34463:SF11">
    <property type="entry name" value="GLYCINE-RICH PROTEIN LIKE"/>
    <property type="match status" value="1"/>
</dbReference>
<dbReference type="EMBL" id="JBJUIK010000004">
    <property type="protein sequence ID" value="KAL3531146.1"/>
    <property type="molecule type" value="Genomic_DNA"/>
</dbReference>
<evidence type="ECO:0000256" key="1">
    <source>
        <dbReference type="SAM" id="SignalP"/>
    </source>
</evidence>
<feature type="signal peptide" evidence="1">
    <location>
        <begin position="1"/>
        <end position="32"/>
    </location>
</feature>
<dbReference type="Proteomes" id="UP001630127">
    <property type="component" value="Unassembled WGS sequence"/>
</dbReference>
<gene>
    <name evidence="2" type="ORF">ACH5RR_010468</name>
</gene>
<name>A0ABD3AJ34_9GENT</name>